<protein>
    <recommendedName>
        <fullName evidence="4 11">Histidinol-phosphatase</fullName>
        <ecNumber evidence="4 11">3.1.3.15</ecNumber>
    </recommendedName>
</protein>
<dbReference type="PRINTS" id="PR00377">
    <property type="entry name" value="IMPHPHTASES"/>
</dbReference>
<evidence type="ECO:0000256" key="11">
    <source>
        <dbReference type="NCBIfam" id="TIGR02067"/>
    </source>
</evidence>
<dbReference type="InterPro" id="IPR020583">
    <property type="entry name" value="Inositol_monoP_metal-BS"/>
</dbReference>
<evidence type="ECO:0000256" key="9">
    <source>
        <dbReference type="ARBA" id="ARBA00023102"/>
    </source>
</evidence>
<comment type="cofactor">
    <cofactor evidence="1 12">
        <name>Mg(2+)</name>
        <dbReference type="ChEBI" id="CHEBI:18420"/>
    </cofactor>
</comment>
<evidence type="ECO:0000313" key="13">
    <source>
        <dbReference type="EMBL" id="RDD60713.1"/>
    </source>
</evidence>
<keyword evidence="7 13" id="KW-0378">Hydrolase</keyword>
<dbReference type="EMBL" id="QPMH01000021">
    <property type="protein sequence ID" value="RDD60713.1"/>
    <property type="molecule type" value="Genomic_DNA"/>
</dbReference>
<feature type="binding site" evidence="12">
    <location>
        <position position="217"/>
    </location>
    <ligand>
        <name>Mg(2+)</name>
        <dbReference type="ChEBI" id="CHEBI:18420"/>
        <label>1</label>
        <note>catalytic</note>
    </ligand>
</feature>
<dbReference type="EC" id="3.1.3.15" evidence="4 11"/>
<dbReference type="Pfam" id="PF00459">
    <property type="entry name" value="Inositol_P"/>
    <property type="match status" value="1"/>
</dbReference>
<dbReference type="NCBIfam" id="TIGR02067">
    <property type="entry name" value="his_9_HisN"/>
    <property type="match status" value="1"/>
</dbReference>
<keyword evidence="5" id="KW-0028">Amino-acid biosynthesis</keyword>
<evidence type="ECO:0000256" key="12">
    <source>
        <dbReference type="PIRSR" id="PIRSR600760-2"/>
    </source>
</evidence>
<dbReference type="InterPro" id="IPR000760">
    <property type="entry name" value="Inositol_monophosphatase-like"/>
</dbReference>
<dbReference type="RefSeq" id="WP_114583376.1">
    <property type="nucleotide sequence ID" value="NZ_QPMH01000021.1"/>
</dbReference>
<keyword evidence="8 12" id="KW-0460">Magnesium</keyword>
<comment type="catalytic activity">
    <reaction evidence="10">
        <text>L-histidinol phosphate + H2O = L-histidinol + phosphate</text>
        <dbReference type="Rhea" id="RHEA:14465"/>
        <dbReference type="ChEBI" id="CHEBI:15377"/>
        <dbReference type="ChEBI" id="CHEBI:43474"/>
        <dbReference type="ChEBI" id="CHEBI:57699"/>
        <dbReference type="ChEBI" id="CHEBI:57980"/>
        <dbReference type="EC" id="3.1.3.15"/>
    </reaction>
</comment>
<dbReference type="PANTHER" id="PTHR43200:SF6">
    <property type="entry name" value="3'(2'),5'-BISPHOSPHATE NUCLEOTIDASE"/>
    <property type="match status" value="1"/>
</dbReference>
<evidence type="ECO:0000256" key="7">
    <source>
        <dbReference type="ARBA" id="ARBA00022801"/>
    </source>
</evidence>
<feature type="binding site" evidence="12">
    <location>
        <position position="91"/>
    </location>
    <ligand>
        <name>Mg(2+)</name>
        <dbReference type="ChEBI" id="CHEBI:18420"/>
        <label>1</label>
        <note>catalytic</note>
    </ligand>
</feature>
<evidence type="ECO:0000256" key="10">
    <source>
        <dbReference type="ARBA" id="ARBA00049158"/>
    </source>
</evidence>
<feature type="binding site" evidence="12">
    <location>
        <position position="72"/>
    </location>
    <ligand>
        <name>Mg(2+)</name>
        <dbReference type="ChEBI" id="CHEBI:18420"/>
        <label>1</label>
        <note>catalytic</note>
    </ligand>
</feature>
<dbReference type="Gene3D" id="3.30.540.10">
    <property type="entry name" value="Fructose-1,6-Bisphosphatase, subunit A, domain 1"/>
    <property type="match status" value="1"/>
</dbReference>
<dbReference type="GO" id="GO:0004401">
    <property type="term" value="F:histidinol-phosphatase activity"/>
    <property type="evidence" value="ECO:0007669"/>
    <property type="project" value="UniProtKB-UniRule"/>
</dbReference>
<evidence type="ECO:0000256" key="5">
    <source>
        <dbReference type="ARBA" id="ARBA00022605"/>
    </source>
</evidence>
<dbReference type="InterPro" id="IPR051090">
    <property type="entry name" value="Inositol_monoP_superfamily"/>
</dbReference>
<evidence type="ECO:0000256" key="1">
    <source>
        <dbReference type="ARBA" id="ARBA00001946"/>
    </source>
</evidence>
<keyword evidence="9" id="KW-0368">Histidine biosynthesis</keyword>
<dbReference type="GO" id="GO:0000105">
    <property type="term" value="P:L-histidine biosynthetic process"/>
    <property type="evidence" value="ECO:0007669"/>
    <property type="project" value="UniProtKB-UniRule"/>
</dbReference>
<comment type="caution">
    <text evidence="13">The sequence shown here is derived from an EMBL/GenBank/DDBJ whole genome shotgun (WGS) entry which is preliminary data.</text>
</comment>
<dbReference type="UniPathway" id="UPA00031">
    <property type="reaction ID" value="UER00013"/>
</dbReference>
<dbReference type="Proteomes" id="UP000253941">
    <property type="component" value="Unassembled WGS sequence"/>
</dbReference>
<dbReference type="GO" id="GO:0046872">
    <property type="term" value="F:metal ion binding"/>
    <property type="evidence" value="ECO:0007669"/>
    <property type="project" value="UniProtKB-KW"/>
</dbReference>
<name>A0A369T5W9_9PROT</name>
<dbReference type="AlphaFoldDB" id="A0A369T5W9"/>
<organism evidence="13 14">
    <name type="scientific">Ferruginivarius sediminum</name>
    <dbReference type="NCBI Taxonomy" id="2661937"/>
    <lineage>
        <taxon>Bacteria</taxon>
        <taxon>Pseudomonadati</taxon>
        <taxon>Pseudomonadota</taxon>
        <taxon>Alphaproteobacteria</taxon>
        <taxon>Rhodospirillales</taxon>
        <taxon>Rhodospirillaceae</taxon>
        <taxon>Ferruginivarius</taxon>
    </lineage>
</organism>
<dbReference type="PANTHER" id="PTHR43200">
    <property type="entry name" value="PHOSPHATASE"/>
    <property type="match status" value="1"/>
</dbReference>
<keyword evidence="14" id="KW-1185">Reference proteome</keyword>
<dbReference type="SUPFAM" id="SSF56655">
    <property type="entry name" value="Carbohydrate phosphatase"/>
    <property type="match status" value="1"/>
</dbReference>
<comment type="pathway">
    <text evidence="2">Amino-acid biosynthesis; L-histidine biosynthesis; L-histidine from 5-phospho-alpha-D-ribose 1-diphosphate: step 8/9.</text>
</comment>
<dbReference type="Gene3D" id="3.40.190.80">
    <property type="match status" value="1"/>
</dbReference>
<keyword evidence="6 12" id="KW-0479">Metal-binding</keyword>
<evidence type="ECO:0000256" key="3">
    <source>
        <dbReference type="ARBA" id="ARBA00009759"/>
    </source>
</evidence>
<comment type="similarity">
    <text evidence="3">Belongs to the inositol monophosphatase superfamily.</text>
</comment>
<evidence type="ECO:0000256" key="6">
    <source>
        <dbReference type="ARBA" id="ARBA00022723"/>
    </source>
</evidence>
<evidence type="ECO:0000256" key="4">
    <source>
        <dbReference type="ARBA" id="ARBA00013085"/>
    </source>
</evidence>
<dbReference type="PROSITE" id="PS00629">
    <property type="entry name" value="IMP_1"/>
    <property type="match status" value="1"/>
</dbReference>
<evidence type="ECO:0000256" key="8">
    <source>
        <dbReference type="ARBA" id="ARBA00022842"/>
    </source>
</evidence>
<evidence type="ECO:0000313" key="14">
    <source>
        <dbReference type="Proteomes" id="UP000253941"/>
    </source>
</evidence>
<feature type="binding site" evidence="12">
    <location>
        <position position="90"/>
    </location>
    <ligand>
        <name>Mg(2+)</name>
        <dbReference type="ChEBI" id="CHEBI:18420"/>
        <label>2</label>
    </ligand>
</feature>
<sequence length="266" mass="28643">MSEPQAPDDALIALAERLADAARAVILRHFRSPVSVDDKPDATPVTVADREAEQTMRALIEEARPDDGIIGEEFGSVRTDADYVWVLDPIDGTKQFITGRPTFGTLIALTHHRQSILGFIDAPGTGERWIGASGRPSLHMERDGTRAEIHTRSCDSPGKAVLCTTSPDMYRGATAQSFRHLKQSVKLPQFGGDCYNYGLLASGFCDIVTDAAMSYYDYAALVPVVEGAGGAMTDWNGKPLGPDSPGQVLALGDPRIQDTVLEILKG</sequence>
<dbReference type="CDD" id="cd01641">
    <property type="entry name" value="Bacterial_IMPase_like_1"/>
    <property type="match status" value="1"/>
</dbReference>
<proteinExistence type="inferred from homology"/>
<gene>
    <name evidence="13" type="primary">hisN</name>
    <name evidence="13" type="ORF">DRB17_16770</name>
</gene>
<feature type="binding site" evidence="12">
    <location>
        <position position="88"/>
    </location>
    <ligand>
        <name>Mg(2+)</name>
        <dbReference type="ChEBI" id="CHEBI:18420"/>
        <label>1</label>
        <note>catalytic</note>
    </ligand>
</feature>
<accession>A0A369T5W9</accession>
<evidence type="ECO:0000256" key="2">
    <source>
        <dbReference type="ARBA" id="ARBA00004970"/>
    </source>
</evidence>
<reference evidence="13 14" key="1">
    <citation type="submission" date="2018-07" db="EMBL/GenBank/DDBJ databases">
        <title>Venubactetium sediminum gen. nov., sp. nov., isolated from a marine solar saltern.</title>
        <authorList>
            <person name="Wang S."/>
        </authorList>
    </citation>
    <scope>NUCLEOTIDE SEQUENCE [LARGE SCALE GENOMIC DNA]</scope>
    <source>
        <strain evidence="13 14">WD2A32</strain>
    </source>
</reference>
<dbReference type="InterPro" id="IPR011809">
    <property type="entry name" value="His_9_proposed"/>
</dbReference>